<protein>
    <submittedName>
        <fullName evidence="2">Uncharacterized protein</fullName>
    </submittedName>
</protein>
<evidence type="ECO:0000256" key="1">
    <source>
        <dbReference type="SAM" id="MobiDB-lite"/>
    </source>
</evidence>
<keyword evidence="3" id="KW-1185">Reference proteome</keyword>
<dbReference type="Proteomes" id="UP001140011">
    <property type="component" value="Unassembled WGS sequence"/>
</dbReference>
<feature type="region of interest" description="Disordered" evidence="1">
    <location>
        <begin position="381"/>
        <end position="461"/>
    </location>
</feature>
<evidence type="ECO:0000313" key="2">
    <source>
        <dbReference type="EMBL" id="KAJ2754808.1"/>
    </source>
</evidence>
<evidence type="ECO:0000313" key="3">
    <source>
        <dbReference type="Proteomes" id="UP001140011"/>
    </source>
</evidence>
<dbReference type="OrthoDB" id="5526154at2759"/>
<sequence length="630" mass="67053">MQSTEVDARITRFRIEFPVKAVGGAGLEPTQTYYGRVIMHTAEAVGLRQVHVQLEGLERVDVGGIKLGSSQRELFRSTAELLPGVRTVSGRAVFEFACTMPNVNFPAAMRSAICEIAYTASAWAESAGRGRRLASDSVPVQVAPRVVPSGVGWLKPLVLRDGIEVLGARRRLRRSVAAPAMTICVRVRNHCCTLGEAISLDVDTTMLQRDRVLASVRAAVVEQVALKSHAGGPPTVLAERTLNRKAVEASADGPGLTGVQDMHIRVPRRDVCTADGAALSFAHVLRLTFELASLTTSSDSRVATKDVPLRLVTSKFGDVGRASQVEINRRLSALSAESDGGAVSEAYGYLLNETGRASRPMSLDTLLSTAAGSVPQPCIVALGRPTERPSPPLSVRSSSQDSCVVPPTPAPPAFQFGPLPPLPQPSSSYHSSPSAAFSPTDTAGDHDKGSEDDNDDDGAFCFAPQIPQCGSRVRDTLVNNALGVSLPANTNMAASSPPPLPRLPPLQSTPLNRTLMTKTAAIPIQSLSPTKLQQAHNDKRESSQSESETIVFSPRADQCDSDTTDDSHVASKYPAPSTRSVTPELKAPVALLPTLPTIQSLDDMTKDLLGCSAVFDSLEFSSYWTNTGFC</sequence>
<organism evidence="2 3">
    <name type="scientific">Coemansia pectinata</name>
    <dbReference type="NCBI Taxonomy" id="1052879"/>
    <lineage>
        <taxon>Eukaryota</taxon>
        <taxon>Fungi</taxon>
        <taxon>Fungi incertae sedis</taxon>
        <taxon>Zoopagomycota</taxon>
        <taxon>Kickxellomycotina</taxon>
        <taxon>Kickxellomycetes</taxon>
        <taxon>Kickxellales</taxon>
        <taxon>Kickxellaceae</taxon>
        <taxon>Coemansia</taxon>
    </lineage>
</organism>
<dbReference type="EMBL" id="JANBUH010000094">
    <property type="protein sequence ID" value="KAJ2754808.1"/>
    <property type="molecule type" value="Genomic_DNA"/>
</dbReference>
<proteinExistence type="predicted"/>
<gene>
    <name evidence="2" type="ORF">GGI19_002140</name>
</gene>
<comment type="caution">
    <text evidence="2">The sequence shown here is derived from an EMBL/GenBank/DDBJ whole genome shotgun (WGS) entry which is preliminary data.</text>
</comment>
<feature type="compositionally biased region" description="Low complexity" evidence="1">
    <location>
        <begin position="393"/>
        <end position="402"/>
    </location>
</feature>
<reference evidence="2" key="1">
    <citation type="submission" date="2022-07" db="EMBL/GenBank/DDBJ databases">
        <title>Phylogenomic reconstructions and comparative analyses of Kickxellomycotina fungi.</title>
        <authorList>
            <person name="Reynolds N.K."/>
            <person name="Stajich J.E."/>
            <person name="Barry K."/>
            <person name="Grigoriev I.V."/>
            <person name="Crous P."/>
            <person name="Smith M.E."/>
        </authorList>
    </citation>
    <scope>NUCLEOTIDE SEQUENCE</scope>
    <source>
        <strain evidence="2">BCRC 34297</strain>
    </source>
</reference>
<feature type="compositionally biased region" description="Low complexity" evidence="1">
    <location>
        <begin position="425"/>
        <end position="439"/>
    </location>
</feature>
<feature type="compositionally biased region" description="Pro residues" evidence="1">
    <location>
        <begin position="406"/>
        <end position="424"/>
    </location>
</feature>
<feature type="region of interest" description="Disordered" evidence="1">
    <location>
        <begin position="525"/>
        <end position="581"/>
    </location>
</feature>
<accession>A0A9W8LAL5</accession>
<dbReference type="AlphaFoldDB" id="A0A9W8LAL5"/>
<feature type="compositionally biased region" description="Polar residues" evidence="1">
    <location>
        <begin position="525"/>
        <end position="535"/>
    </location>
</feature>
<name>A0A9W8LAL5_9FUNG</name>